<feature type="transmembrane region" description="Helical" evidence="7">
    <location>
        <begin position="103"/>
        <end position="123"/>
    </location>
</feature>
<feature type="transmembrane region" description="Helical" evidence="7">
    <location>
        <begin position="208"/>
        <end position="231"/>
    </location>
</feature>
<evidence type="ECO:0000259" key="8">
    <source>
        <dbReference type="PROSITE" id="PS50928"/>
    </source>
</evidence>
<comment type="caution">
    <text evidence="9">The sequence shown here is derived from an EMBL/GenBank/DDBJ whole genome shotgun (WGS) entry which is preliminary data.</text>
</comment>
<proteinExistence type="inferred from homology"/>
<sequence>MLRILTPYLFVAPLIAFIAVFTYIPIVSSLNLSVREWDFLSPDMPFVGLENYRALLASGDFWNALRVTTVFALISVPLRLALALAIASYLVRDTLPSRLLRGALFLPSVTSTVSIAVVFSWVFSTDYGMMNAALVSLGLGKLPWLQDPHLALWVLIFVNTWKQLGYDIVIYIAGLQAVPQELYDAAAVDGGRRFHVFRRVTVPLVMPTTYFLMVISVIEAFQIFTIVNVMTGGGPAGATDMLVNMLYRVGFVLFDIGKGSALAVLLFVLLIVLALIKSYVIGRRVHYEA</sequence>
<feature type="transmembrane region" description="Helical" evidence="7">
    <location>
        <begin position="143"/>
        <end position="161"/>
    </location>
</feature>
<dbReference type="PROSITE" id="PS50928">
    <property type="entry name" value="ABC_TM1"/>
    <property type="match status" value="1"/>
</dbReference>
<evidence type="ECO:0000256" key="1">
    <source>
        <dbReference type="ARBA" id="ARBA00004651"/>
    </source>
</evidence>
<keyword evidence="10" id="KW-1185">Reference proteome</keyword>
<dbReference type="PANTHER" id="PTHR30193:SF37">
    <property type="entry name" value="INNER MEMBRANE ABC TRANSPORTER PERMEASE PROTEIN YCJO"/>
    <property type="match status" value="1"/>
</dbReference>
<dbReference type="Pfam" id="PF00528">
    <property type="entry name" value="BPD_transp_1"/>
    <property type="match status" value="1"/>
</dbReference>
<keyword evidence="5 7" id="KW-1133">Transmembrane helix</keyword>
<evidence type="ECO:0000256" key="5">
    <source>
        <dbReference type="ARBA" id="ARBA00022989"/>
    </source>
</evidence>
<dbReference type="Proteomes" id="UP001589692">
    <property type="component" value="Unassembled WGS sequence"/>
</dbReference>
<feature type="transmembrane region" description="Helical" evidence="7">
    <location>
        <begin position="7"/>
        <end position="26"/>
    </location>
</feature>
<evidence type="ECO:0000256" key="3">
    <source>
        <dbReference type="ARBA" id="ARBA00022475"/>
    </source>
</evidence>
<evidence type="ECO:0000256" key="2">
    <source>
        <dbReference type="ARBA" id="ARBA00022448"/>
    </source>
</evidence>
<feature type="transmembrane region" description="Helical" evidence="7">
    <location>
        <begin position="70"/>
        <end position="91"/>
    </location>
</feature>
<protein>
    <submittedName>
        <fullName evidence="9">Carbohydrate ABC transporter permease</fullName>
    </submittedName>
</protein>
<dbReference type="InterPro" id="IPR035906">
    <property type="entry name" value="MetI-like_sf"/>
</dbReference>
<evidence type="ECO:0000256" key="6">
    <source>
        <dbReference type="ARBA" id="ARBA00023136"/>
    </source>
</evidence>
<name>A0ABV6AP92_9HYPH</name>
<feature type="domain" description="ABC transmembrane type-1" evidence="8">
    <location>
        <begin position="61"/>
        <end position="277"/>
    </location>
</feature>
<dbReference type="InterPro" id="IPR000515">
    <property type="entry name" value="MetI-like"/>
</dbReference>
<accession>A0ABV6AP92</accession>
<comment type="similarity">
    <text evidence="7">Belongs to the binding-protein-dependent transport system permease family.</text>
</comment>
<dbReference type="Gene3D" id="1.10.3720.10">
    <property type="entry name" value="MetI-like"/>
    <property type="match status" value="1"/>
</dbReference>
<dbReference type="EMBL" id="JBHMAA010000033">
    <property type="protein sequence ID" value="MFB9952442.1"/>
    <property type="molecule type" value="Genomic_DNA"/>
</dbReference>
<evidence type="ECO:0000256" key="7">
    <source>
        <dbReference type="RuleBase" id="RU363032"/>
    </source>
</evidence>
<keyword evidence="4 7" id="KW-0812">Transmembrane</keyword>
<reference evidence="9 10" key="1">
    <citation type="submission" date="2024-09" db="EMBL/GenBank/DDBJ databases">
        <authorList>
            <person name="Sun Q."/>
            <person name="Mori K."/>
        </authorList>
    </citation>
    <scope>NUCLEOTIDE SEQUENCE [LARGE SCALE GENOMIC DNA]</scope>
    <source>
        <strain evidence="9 10">TBRC 4938</strain>
    </source>
</reference>
<organism evidence="9 10">
    <name type="scientific">Rhizobium puerariae</name>
    <dbReference type="NCBI Taxonomy" id="1585791"/>
    <lineage>
        <taxon>Bacteria</taxon>
        <taxon>Pseudomonadati</taxon>
        <taxon>Pseudomonadota</taxon>
        <taxon>Alphaproteobacteria</taxon>
        <taxon>Hyphomicrobiales</taxon>
        <taxon>Rhizobiaceae</taxon>
        <taxon>Rhizobium/Agrobacterium group</taxon>
        <taxon>Rhizobium</taxon>
    </lineage>
</organism>
<keyword evidence="2 7" id="KW-0813">Transport</keyword>
<dbReference type="CDD" id="cd06261">
    <property type="entry name" value="TM_PBP2"/>
    <property type="match status" value="1"/>
</dbReference>
<keyword evidence="3" id="KW-1003">Cell membrane</keyword>
<dbReference type="SUPFAM" id="SSF161098">
    <property type="entry name" value="MetI-like"/>
    <property type="match status" value="1"/>
</dbReference>
<dbReference type="PANTHER" id="PTHR30193">
    <property type="entry name" value="ABC TRANSPORTER PERMEASE PROTEIN"/>
    <property type="match status" value="1"/>
</dbReference>
<comment type="subcellular location">
    <subcellularLocation>
        <location evidence="1 7">Cell membrane</location>
        <topology evidence="1 7">Multi-pass membrane protein</topology>
    </subcellularLocation>
</comment>
<dbReference type="RefSeq" id="WP_377265245.1">
    <property type="nucleotide sequence ID" value="NZ_JBHMAA010000033.1"/>
</dbReference>
<evidence type="ECO:0000313" key="9">
    <source>
        <dbReference type="EMBL" id="MFB9952442.1"/>
    </source>
</evidence>
<evidence type="ECO:0000256" key="4">
    <source>
        <dbReference type="ARBA" id="ARBA00022692"/>
    </source>
</evidence>
<evidence type="ECO:0000313" key="10">
    <source>
        <dbReference type="Proteomes" id="UP001589692"/>
    </source>
</evidence>
<dbReference type="InterPro" id="IPR051393">
    <property type="entry name" value="ABC_transporter_permease"/>
</dbReference>
<gene>
    <name evidence="9" type="ORF">ACFFP0_26665</name>
</gene>
<keyword evidence="6 7" id="KW-0472">Membrane</keyword>
<feature type="transmembrane region" description="Helical" evidence="7">
    <location>
        <begin position="251"/>
        <end position="276"/>
    </location>
</feature>